<dbReference type="AlphaFoldDB" id="A0A9P4J814"/>
<feature type="region of interest" description="Disordered" evidence="1">
    <location>
        <begin position="369"/>
        <end position="402"/>
    </location>
</feature>
<sequence>MPKKASRNKATKKGKSKSKGRGKAELTTRTSAHGDREISPSAPKRGHYDKQAIKDHYLKTLLAQIEAGKRQIAPRPTPRPSPLSEVAVTGNAFSGTGTPSTTQSSSPAASATPNPTPSTTASSYASFSTRRIHRYPRTESITPASWSVRTCISTVLLAEMNAPTSEHTGASFTPLSSGVGTNTVQTETTTSYVRIPTSRPTSSAAFPAVPSTFYLPTTYTSLSAGWGMSNLRAGTSDMATNGNTTGGAFLAPAVTIHARTASLSPPAYPDTSRAQHVLTNRDNPAQTPYSTDPIARTHTSQKLAKFEVSDAEVPMTNYLAEHAPRPRTGEAIAIPTLLPMTATAAPSPTRAASSMALSTFDPMGNLVPTPLYHPATTQAPTQPSLASPAGPSLGASAQTSFHHSAATTDNSIANYPFGASVQKLGTMEDAELLALWNREGNGLGLDDPFDPTVFEPWTPLHPHQGAM</sequence>
<name>A0A9P4J814_9PEZI</name>
<keyword evidence="3" id="KW-1185">Reference proteome</keyword>
<accession>A0A9P4J814</accession>
<evidence type="ECO:0000313" key="2">
    <source>
        <dbReference type="EMBL" id="KAF2154143.1"/>
    </source>
</evidence>
<dbReference type="Proteomes" id="UP000799439">
    <property type="component" value="Unassembled WGS sequence"/>
</dbReference>
<feature type="region of interest" description="Disordered" evidence="1">
    <location>
        <begin position="1"/>
        <end position="53"/>
    </location>
</feature>
<feature type="compositionally biased region" description="Low complexity" evidence="1">
    <location>
        <begin position="94"/>
        <end position="126"/>
    </location>
</feature>
<comment type="caution">
    <text evidence="2">The sequence shown here is derived from an EMBL/GenBank/DDBJ whole genome shotgun (WGS) entry which is preliminary data.</text>
</comment>
<feature type="compositionally biased region" description="Basic and acidic residues" evidence="1">
    <location>
        <begin position="22"/>
        <end position="38"/>
    </location>
</feature>
<proteinExistence type="predicted"/>
<gene>
    <name evidence="2" type="ORF">K461DRAFT_292812</name>
</gene>
<feature type="region of interest" description="Disordered" evidence="1">
    <location>
        <begin position="68"/>
        <end position="126"/>
    </location>
</feature>
<feature type="compositionally biased region" description="Basic residues" evidence="1">
    <location>
        <begin position="1"/>
        <end position="21"/>
    </location>
</feature>
<evidence type="ECO:0000256" key="1">
    <source>
        <dbReference type="SAM" id="MobiDB-lite"/>
    </source>
</evidence>
<protein>
    <submittedName>
        <fullName evidence="2">Uncharacterized protein</fullName>
    </submittedName>
</protein>
<dbReference type="EMBL" id="ML996084">
    <property type="protein sequence ID" value="KAF2154143.1"/>
    <property type="molecule type" value="Genomic_DNA"/>
</dbReference>
<organism evidence="2 3">
    <name type="scientific">Myriangium duriaei CBS 260.36</name>
    <dbReference type="NCBI Taxonomy" id="1168546"/>
    <lineage>
        <taxon>Eukaryota</taxon>
        <taxon>Fungi</taxon>
        <taxon>Dikarya</taxon>
        <taxon>Ascomycota</taxon>
        <taxon>Pezizomycotina</taxon>
        <taxon>Dothideomycetes</taxon>
        <taxon>Dothideomycetidae</taxon>
        <taxon>Myriangiales</taxon>
        <taxon>Myriangiaceae</taxon>
        <taxon>Myriangium</taxon>
    </lineage>
</organism>
<feature type="compositionally biased region" description="Low complexity" evidence="1">
    <location>
        <begin position="383"/>
        <end position="397"/>
    </location>
</feature>
<reference evidence="2" key="1">
    <citation type="journal article" date="2020" name="Stud. Mycol.">
        <title>101 Dothideomycetes genomes: a test case for predicting lifestyles and emergence of pathogens.</title>
        <authorList>
            <person name="Haridas S."/>
            <person name="Albert R."/>
            <person name="Binder M."/>
            <person name="Bloem J."/>
            <person name="Labutti K."/>
            <person name="Salamov A."/>
            <person name="Andreopoulos B."/>
            <person name="Baker S."/>
            <person name="Barry K."/>
            <person name="Bills G."/>
            <person name="Bluhm B."/>
            <person name="Cannon C."/>
            <person name="Castanera R."/>
            <person name="Culley D."/>
            <person name="Daum C."/>
            <person name="Ezra D."/>
            <person name="Gonzalez J."/>
            <person name="Henrissat B."/>
            <person name="Kuo A."/>
            <person name="Liang C."/>
            <person name="Lipzen A."/>
            <person name="Lutzoni F."/>
            <person name="Magnuson J."/>
            <person name="Mondo S."/>
            <person name="Nolan M."/>
            <person name="Ohm R."/>
            <person name="Pangilinan J."/>
            <person name="Park H.-J."/>
            <person name="Ramirez L."/>
            <person name="Alfaro M."/>
            <person name="Sun H."/>
            <person name="Tritt A."/>
            <person name="Yoshinaga Y."/>
            <person name="Zwiers L.-H."/>
            <person name="Turgeon B."/>
            <person name="Goodwin S."/>
            <person name="Spatafora J."/>
            <person name="Crous P."/>
            <person name="Grigoriev I."/>
        </authorList>
    </citation>
    <scope>NUCLEOTIDE SEQUENCE</scope>
    <source>
        <strain evidence="2">CBS 260.36</strain>
    </source>
</reference>
<evidence type="ECO:0000313" key="3">
    <source>
        <dbReference type="Proteomes" id="UP000799439"/>
    </source>
</evidence>